<accession>A0ABY4B5B9</accession>
<proteinExistence type="predicted"/>
<gene>
    <name evidence="2" type="ORF">MTP16_01575</name>
</gene>
<name>A0ABY4B5B9_9BACT</name>
<dbReference type="Proteomes" id="UP000831390">
    <property type="component" value="Chromosome"/>
</dbReference>
<keyword evidence="3" id="KW-1185">Reference proteome</keyword>
<feature type="domain" description="Tox-PL" evidence="1">
    <location>
        <begin position="31"/>
        <end position="95"/>
    </location>
</feature>
<protein>
    <submittedName>
        <fullName evidence="2">Toxin glutamine deamidase domain-containing protein</fullName>
    </submittedName>
</protein>
<sequence>MNSGYIPEAILARLHQTNPEAIALNAGPRLLRDIEASLRVQLQQVADFAEVFRLMADSAPGTSALLLILDRHTVSAHVVLIVNPDGAPLIIEGQSWGPTYPADTFTTPAQAQARYGAAVDLKLGVVPPPTAR</sequence>
<dbReference type="InterPro" id="IPR028908">
    <property type="entry name" value="Tox-PL_dom"/>
</dbReference>
<evidence type="ECO:0000259" key="1">
    <source>
        <dbReference type="Pfam" id="PF15644"/>
    </source>
</evidence>
<dbReference type="RefSeq" id="WP_243515340.1">
    <property type="nucleotide sequence ID" value="NZ_CP094534.1"/>
</dbReference>
<dbReference type="EMBL" id="CP094534">
    <property type="protein sequence ID" value="UOE34357.1"/>
    <property type="molecule type" value="Genomic_DNA"/>
</dbReference>
<evidence type="ECO:0000313" key="3">
    <source>
        <dbReference type="Proteomes" id="UP000831390"/>
    </source>
</evidence>
<dbReference type="Pfam" id="PF15644">
    <property type="entry name" value="Gln_amidase"/>
    <property type="match status" value="1"/>
</dbReference>
<reference evidence="2 3" key="1">
    <citation type="submission" date="2022-03" db="EMBL/GenBank/DDBJ databases">
        <title>Hymenobactersp. isolated from the air.</title>
        <authorList>
            <person name="Won M."/>
            <person name="Kwon S.-W."/>
        </authorList>
    </citation>
    <scope>NUCLEOTIDE SEQUENCE [LARGE SCALE GENOMIC DNA]</scope>
    <source>
        <strain evidence="2 3">KACC 22596</strain>
    </source>
</reference>
<evidence type="ECO:0000313" key="2">
    <source>
        <dbReference type="EMBL" id="UOE34357.1"/>
    </source>
</evidence>
<organism evidence="2 3">
    <name type="scientific">Hymenobacter monticola</name>
    <dbReference type="NCBI Taxonomy" id="1705399"/>
    <lineage>
        <taxon>Bacteria</taxon>
        <taxon>Pseudomonadati</taxon>
        <taxon>Bacteroidota</taxon>
        <taxon>Cytophagia</taxon>
        <taxon>Cytophagales</taxon>
        <taxon>Hymenobacteraceae</taxon>
        <taxon>Hymenobacter</taxon>
    </lineage>
</organism>